<keyword evidence="20" id="KW-1185">Reference proteome</keyword>
<gene>
    <name evidence="19" type="ORF">ACFQBQ_10660</name>
</gene>
<evidence type="ECO:0000256" key="9">
    <source>
        <dbReference type="ARBA" id="ARBA00023065"/>
    </source>
</evidence>
<comment type="similarity">
    <text evidence="2 14 15">Belongs to the TonB-dependent receptor family.</text>
</comment>
<keyword evidence="5" id="KW-0410">Iron transport</keyword>
<dbReference type="NCBIfam" id="TIGR01783">
    <property type="entry name" value="TonB-siderophor"/>
    <property type="match status" value="1"/>
</dbReference>
<feature type="chain" id="PRO_5045103357" evidence="16">
    <location>
        <begin position="26"/>
        <end position="805"/>
    </location>
</feature>
<evidence type="ECO:0000259" key="17">
    <source>
        <dbReference type="Pfam" id="PF00593"/>
    </source>
</evidence>
<dbReference type="CDD" id="cd01347">
    <property type="entry name" value="ligand_gated_channel"/>
    <property type="match status" value="1"/>
</dbReference>
<evidence type="ECO:0000259" key="18">
    <source>
        <dbReference type="Pfam" id="PF07715"/>
    </source>
</evidence>
<name>A0ABW1Z992_9BACT</name>
<dbReference type="PANTHER" id="PTHR32552:SF68">
    <property type="entry name" value="FERRICHROME OUTER MEMBRANE TRANSPORTER_PHAGE RECEPTOR"/>
    <property type="match status" value="1"/>
</dbReference>
<dbReference type="Pfam" id="PF13620">
    <property type="entry name" value="CarboxypepD_reg"/>
    <property type="match status" value="1"/>
</dbReference>
<dbReference type="Proteomes" id="UP001596391">
    <property type="component" value="Unassembled WGS sequence"/>
</dbReference>
<evidence type="ECO:0000313" key="19">
    <source>
        <dbReference type="EMBL" id="MFC6646034.1"/>
    </source>
</evidence>
<keyword evidence="11 14" id="KW-0472">Membrane</keyword>
<keyword evidence="10 15" id="KW-0798">TonB box</keyword>
<dbReference type="Pfam" id="PF00593">
    <property type="entry name" value="TonB_dep_Rec_b-barrel"/>
    <property type="match status" value="1"/>
</dbReference>
<evidence type="ECO:0000256" key="6">
    <source>
        <dbReference type="ARBA" id="ARBA00022692"/>
    </source>
</evidence>
<evidence type="ECO:0000313" key="20">
    <source>
        <dbReference type="Proteomes" id="UP001596391"/>
    </source>
</evidence>
<dbReference type="InterPro" id="IPR036942">
    <property type="entry name" value="Beta-barrel_TonB_sf"/>
</dbReference>
<keyword evidence="3 14" id="KW-0813">Transport</keyword>
<reference evidence="20" key="1">
    <citation type="journal article" date="2019" name="Int. J. Syst. Evol. Microbiol.">
        <title>The Global Catalogue of Microorganisms (GCM) 10K type strain sequencing project: providing services to taxonomists for standard genome sequencing and annotation.</title>
        <authorList>
            <consortium name="The Broad Institute Genomics Platform"/>
            <consortium name="The Broad Institute Genome Sequencing Center for Infectious Disease"/>
            <person name="Wu L."/>
            <person name="Ma J."/>
        </authorList>
    </citation>
    <scope>NUCLEOTIDE SEQUENCE [LARGE SCALE GENOMIC DNA]</scope>
    <source>
        <strain evidence="20">CGMCC 1.16026</strain>
    </source>
</reference>
<keyword evidence="4 14" id="KW-1134">Transmembrane beta strand</keyword>
<feature type="domain" description="TonB-dependent receptor plug" evidence="18">
    <location>
        <begin position="153"/>
        <end position="251"/>
    </location>
</feature>
<evidence type="ECO:0000256" key="8">
    <source>
        <dbReference type="ARBA" id="ARBA00023004"/>
    </source>
</evidence>
<evidence type="ECO:0000256" key="15">
    <source>
        <dbReference type="RuleBase" id="RU003357"/>
    </source>
</evidence>
<dbReference type="SUPFAM" id="SSF49464">
    <property type="entry name" value="Carboxypeptidase regulatory domain-like"/>
    <property type="match status" value="1"/>
</dbReference>
<dbReference type="RefSeq" id="WP_263369734.1">
    <property type="nucleotide sequence ID" value="NZ_JAGSYD010000001.1"/>
</dbReference>
<dbReference type="InterPro" id="IPR010105">
    <property type="entry name" value="TonB_sidphr_rcpt"/>
</dbReference>
<comment type="caution">
    <text evidence="19">The sequence shown here is derived from an EMBL/GenBank/DDBJ whole genome shotgun (WGS) entry which is preliminary data.</text>
</comment>
<accession>A0ABW1Z992</accession>
<dbReference type="SUPFAM" id="SSF56935">
    <property type="entry name" value="Porins"/>
    <property type="match status" value="1"/>
</dbReference>
<keyword evidence="12 19" id="KW-0675">Receptor</keyword>
<evidence type="ECO:0000256" key="1">
    <source>
        <dbReference type="ARBA" id="ARBA00004571"/>
    </source>
</evidence>
<dbReference type="PROSITE" id="PS52016">
    <property type="entry name" value="TONB_DEPENDENT_REC_3"/>
    <property type="match status" value="1"/>
</dbReference>
<organism evidence="19 20">
    <name type="scientific">Granulicella cerasi</name>
    <dbReference type="NCBI Taxonomy" id="741063"/>
    <lineage>
        <taxon>Bacteria</taxon>
        <taxon>Pseudomonadati</taxon>
        <taxon>Acidobacteriota</taxon>
        <taxon>Terriglobia</taxon>
        <taxon>Terriglobales</taxon>
        <taxon>Acidobacteriaceae</taxon>
        <taxon>Granulicella</taxon>
    </lineage>
</organism>
<dbReference type="Gene3D" id="2.60.40.1120">
    <property type="entry name" value="Carboxypeptidase-like, regulatory domain"/>
    <property type="match status" value="1"/>
</dbReference>
<evidence type="ECO:0000256" key="16">
    <source>
        <dbReference type="SAM" id="SignalP"/>
    </source>
</evidence>
<dbReference type="Gene3D" id="2.40.170.20">
    <property type="entry name" value="TonB-dependent receptor, beta-barrel domain"/>
    <property type="match status" value="1"/>
</dbReference>
<keyword evidence="9" id="KW-0406">Ion transport</keyword>
<evidence type="ECO:0000256" key="4">
    <source>
        <dbReference type="ARBA" id="ARBA00022452"/>
    </source>
</evidence>
<dbReference type="InterPro" id="IPR008969">
    <property type="entry name" value="CarboxyPept-like_regulatory"/>
</dbReference>
<feature type="signal peptide" evidence="16">
    <location>
        <begin position="1"/>
        <end position="25"/>
    </location>
</feature>
<dbReference type="PANTHER" id="PTHR32552">
    <property type="entry name" value="FERRICHROME IRON RECEPTOR-RELATED"/>
    <property type="match status" value="1"/>
</dbReference>
<dbReference type="EMBL" id="JBHSWI010000001">
    <property type="protein sequence ID" value="MFC6646034.1"/>
    <property type="molecule type" value="Genomic_DNA"/>
</dbReference>
<evidence type="ECO:0000256" key="7">
    <source>
        <dbReference type="ARBA" id="ARBA00022729"/>
    </source>
</evidence>
<evidence type="ECO:0000256" key="10">
    <source>
        <dbReference type="ARBA" id="ARBA00023077"/>
    </source>
</evidence>
<feature type="domain" description="TonB-dependent receptor-like beta-barrel" evidence="17">
    <location>
        <begin position="326"/>
        <end position="774"/>
    </location>
</feature>
<keyword evidence="13 14" id="KW-0998">Cell outer membrane</keyword>
<evidence type="ECO:0000256" key="5">
    <source>
        <dbReference type="ARBA" id="ARBA00022496"/>
    </source>
</evidence>
<sequence>MFNRFQASQVGALAAALLLASPVFAATPAAPAAELPCQVQEAGSATTSTVLITDNTGAAIPRASVTVRCGAYTVSVVADASGAATLRTKPGQYNVSISAAGFTTLNQPLNLPATNAKLALNVGSSTDMVNVTADATFVPYSTNTGSKTDTPIAEMPVTINMVSQHELEVRNPSTLNEALHYTPGMQTDEYGTEPRFDWMKIRGFTADAVGVFRDNMRWNSLAGKMDPYEIETIEVVKGPSSVLYGQAPPGGLVNFTTKRPATETRREIQAQFGAYDRRQIAIDLTGPFAKANPHLFYRLEGLIRNSGTQTNYTPDNRRLIAPSLTWRPSDRTNVTLFGDYQHDRTAWSQFLPAVGTLYPNANGGFLPVSTFLGEPGWEYVKRDQASAGYFADHLFENGIDLHQNYRFQHMNVAARTVYGIGFDGTSTTNVARYAYTYPQSNDIHTMDTRAIKRITTKNWQHTFLAGYDYGWLGTKVNSSYGQASDINAYNPVYGAPGAIPSNLAVLSNYWLLGQQHGGYLQDQVKFRERLIITLGGREDWALTDYTSYPTAYTTTKSYEHQNDSKFTGRAGVMYLTSFGLSPYYSYSTSFQPTTQSGTDVNGKLFKPQTGNQHEAGVKFQPKSWSSYATFSFFNILQNNVLATDPTNPLYNTQIGQARSRGIELEAVGAVGHGLNVHAGYSVVATNVTQTSSLTPTYLNKWLPQVPKNSVSALADYARPNGRFKGLGGNFGVRFTGASYGDAANTIRIPNFTLMDASLRYRWRWMDLQVNATNIANTRYVATCSGLAYCAYGSARNVIGQAKYHF</sequence>
<dbReference type="Pfam" id="PF07715">
    <property type="entry name" value="Plug"/>
    <property type="match status" value="1"/>
</dbReference>
<evidence type="ECO:0000256" key="11">
    <source>
        <dbReference type="ARBA" id="ARBA00023136"/>
    </source>
</evidence>
<dbReference type="Gene3D" id="2.170.130.10">
    <property type="entry name" value="TonB-dependent receptor, plug domain"/>
    <property type="match status" value="1"/>
</dbReference>
<evidence type="ECO:0000256" key="14">
    <source>
        <dbReference type="PROSITE-ProRule" id="PRU01360"/>
    </source>
</evidence>
<dbReference type="InterPro" id="IPR037066">
    <property type="entry name" value="Plug_dom_sf"/>
</dbReference>
<dbReference type="InterPro" id="IPR000531">
    <property type="entry name" value="Beta-barrel_TonB"/>
</dbReference>
<dbReference type="InterPro" id="IPR039426">
    <property type="entry name" value="TonB-dep_rcpt-like"/>
</dbReference>
<proteinExistence type="inferred from homology"/>
<protein>
    <submittedName>
        <fullName evidence="19">TonB-dependent siderophore receptor</fullName>
    </submittedName>
</protein>
<evidence type="ECO:0000256" key="2">
    <source>
        <dbReference type="ARBA" id="ARBA00009810"/>
    </source>
</evidence>
<dbReference type="InterPro" id="IPR012910">
    <property type="entry name" value="Plug_dom"/>
</dbReference>
<evidence type="ECO:0000256" key="3">
    <source>
        <dbReference type="ARBA" id="ARBA00022448"/>
    </source>
</evidence>
<keyword evidence="8" id="KW-0408">Iron</keyword>
<keyword evidence="7 16" id="KW-0732">Signal</keyword>
<comment type="subcellular location">
    <subcellularLocation>
        <location evidence="1 14">Cell outer membrane</location>
        <topology evidence="1 14">Multi-pass membrane protein</topology>
    </subcellularLocation>
</comment>
<keyword evidence="6 14" id="KW-0812">Transmembrane</keyword>
<evidence type="ECO:0000256" key="12">
    <source>
        <dbReference type="ARBA" id="ARBA00023170"/>
    </source>
</evidence>
<evidence type="ECO:0000256" key="13">
    <source>
        <dbReference type="ARBA" id="ARBA00023237"/>
    </source>
</evidence>